<keyword evidence="1 2" id="KW-0175">Coiled coil</keyword>
<reference evidence="5" key="1">
    <citation type="submission" date="2009-08" db="EMBL/GenBank/DDBJ databases">
        <title>Annotation of Salpingoeca rosetta.</title>
        <authorList>
            <consortium name="The Broad Institute Genome Sequencing Platform"/>
            <person name="Russ C."/>
            <person name="Cuomo C."/>
            <person name="Burger G."/>
            <person name="Gray M.W."/>
            <person name="Holland P.W.H."/>
            <person name="King N."/>
            <person name="Lang F.B.F."/>
            <person name="Roger A.J."/>
            <person name="Ruiz-Trillo I."/>
            <person name="Young S.K."/>
            <person name="Zeng Q."/>
            <person name="Gargeya S."/>
            <person name="Alvarado L."/>
            <person name="Berlin A."/>
            <person name="Chapman S.B."/>
            <person name="Chen Z."/>
            <person name="Freedman E."/>
            <person name="Gellesch M."/>
            <person name="Goldberg J."/>
            <person name="Griggs A."/>
            <person name="Gujja S."/>
            <person name="Heilman E."/>
            <person name="Heiman D."/>
            <person name="Howarth C."/>
            <person name="Mehta T."/>
            <person name="Neiman D."/>
            <person name="Pearson M."/>
            <person name="Roberts A."/>
            <person name="Saif S."/>
            <person name="Shea T."/>
            <person name="Shenoy N."/>
            <person name="Sisk P."/>
            <person name="Stolte C."/>
            <person name="Sykes S."/>
            <person name="White J."/>
            <person name="Yandava C."/>
            <person name="Haas B."/>
            <person name="Nusbaum C."/>
            <person name="Birren B."/>
        </authorList>
    </citation>
    <scope>NUCLEOTIDE SEQUENCE [LARGE SCALE GENOMIC DNA]</scope>
    <source>
        <strain evidence="5">ATCC 50818</strain>
    </source>
</reference>
<protein>
    <recommendedName>
        <fullName evidence="4">Cilia- and flagella-associated protein 58 central coiled coil domain-containing protein</fullName>
    </recommendedName>
</protein>
<dbReference type="RefSeq" id="XP_004988312.1">
    <property type="nucleotide sequence ID" value="XM_004988255.1"/>
</dbReference>
<feature type="domain" description="Cilia- and flagella-associated protein 58 central coiled coil" evidence="4">
    <location>
        <begin position="357"/>
        <end position="661"/>
    </location>
</feature>
<dbReference type="GO" id="GO:0005856">
    <property type="term" value="C:cytoskeleton"/>
    <property type="evidence" value="ECO:0007669"/>
    <property type="project" value="TreeGrafter"/>
</dbReference>
<evidence type="ECO:0000256" key="2">
    <source>
        <dbReference type="SAM" id="Coils"/>
    </source>
</evidence>
<dbReference type="OMA" id="CQDDMRL"/>
<keyword evidence="6" id="KW-1185">Reference proteome</keyword>
<dbReference type="eggNOG" id="ENOG502QPV7">
    <property type="taxonomic scope" value="Eukaryota"/>
</dbReference>
<evidence type="ECO:0000256" key="1">
    <source>
        <dbReference type="ARBA" id="ARBA00023054"/>
    </source>
</evidence>
<dbReference type="Pfam" id="PF21771">
    <property type="entry name" value="CFAP58_CC"/>
    <property type="match status" value="1"/>
</dbReference>
<gene>
    <name evidence="5" type="ORF">PTSG_10926</name>
</gene>
<feature type="coiled-coil region" evidence="2">
    <location>
        <begin position="31"/>
        <end position="61"/>
    </location>
</feature>
<dbReference type="EMBL" id="GL832991">
    <property type="protein sequence ID" value="EGD80250.1"/>
    <property type="molecule type" value="Genomic_DNA"/>
</dbReference>
<evidence type="ECO:0000313" key="6">
    <source>
        <dbReference type="Proteomes" id="UP000007799"/>
    </source>
</evidence>
<feature type="compositionally biased region" description="Basic and acidic residues" evidence="3">
    <location>
        <begin position="822"/>
        <end position="833"/>
    </location>
</feature>
<feature type="coiled-coil region" evidence="2">
    <location>
        <begin position="454"/>
        <end position="694"/>
    </location>
</feature>
<evidence type="ECO:0000256" key="3">
    <source>
        <dbReference type="SAM" id="MobiDB-lite"/>
    </source>
</evidence>
<dbReference type="AlphaFoldDB" id="F2URE7"/>
<evidence type="ECO:0000313" key="5">
    <source>
        <dbReference type="EMBL" id="EGD80250.1"/>
    </source>
</evidence>
<dbReference type="Proteomes" id="UP000007799">
    <property type="component" value="Unassembled WGS sequence"/>
</dbReference>
<name>F2URE7_SALR5</name>
<evidence type="ECO:0000259" key="4">
    <source>
        <dbReference type="Pfam" id="PF21771"/>
    </source>
</evidence>
<dbReference type="STRING" id="946362.F2URE7"/>
<feature type="coiled-coil region" evidence="2">
    <location>
        <begin position="97"/>
        <end position="425"/>
    </location>
</feature>
<organism evidence="6">
    <name type="scientific">Salpingoeca rosetta (strain ATCC 50818 / BSB-021)</name>
    <dbReference type="NCBI Taxonomy" id="946362"/>
    <lineage>
        <taxon>Eukaryota</taxon>
        <taxon>Choanoflagellata</taxon>
        <taxon>Craspedida</taxon>
        <taxon>Salpingoecidae</taxon>
        <taxon>Salpingoeca</taxon>
    </lineage>
</organism>
<dbReference type="OrthoDB" id="264785at2759"/>
<accession>F2URE7</accession>
<dbReference type="PANTHER" id="PTHR32083:SF0">
    <property type="entry name" value="CILIA AND FLAGELLA-ASSOCIATED PROTEIN 58"/>
    <property type="match status" value="1"/>
</dbReference>
<proteinExistence type="predicted"/>
<dbReference type="InterPro" id="IPR049270">
    <property type="entry name" value="CFAP58_CC"/>
</dbReference>
<feature type="region of interest" description="Disordered" evidence="3">
    <location>
        <begin position="822"/>
        <end position="861"/>
    </location>
</feature>
<dbReference type="GeneID" id="16068839"/>
<dbReference type="KEGG" id="sre:PTSG_10926"/>
<dbReference type="FunCoup" id="F2URE7">
    <property type="interactions" value="13"/>
</dbReference>
<feature type="coiled-coil region" evidence="2">
    <location>
        <begin position="728"/>
        <end position="816"/>
    </location>
</feature>
<sequence length="861" mass="101148">MSEDGAMEDELQDFAEALDRFSDDPAFSPFREEYENLLEALEKAHDNERRLESKCRELNAELVSNAAKVQSALQNNRDDEMSVAHLQKEVDEAWKLVDQARENEAKLKEQLEEMRDEMVKLNEEIEEQTSQAHQKGEELTALGARKKELEIERENLLEQASKLNQQITDLREEQNKLEQGRAEATARVDELEEMLTQKQSESDREARKKAHLERELATRRQELEEKQSDATEAGEQLKETQMMVQELTGQLDEKEAELSLVQQEMMELAQKNSRLEKQVEESMMANQNAFEDMMKMKQELKQREDELLSLKGDCQKLQKSNEAVARKLKASEDKRLELISSRDLLKGELGALERELEASKRQNESDRKRLDEMARNRDMLTKKVLTSSKETEAQEVLVKMHENTKKTLEAEIAGFKEEAAKQRKIIFQLEKERDKYINDASATQARAVQAMEEVKLADAQVLDLKKKLADAEAKLKQQQSLYEQVRSDRNMYSKNLIEAQDEIAEMKRKLKIMNHQIDQLKEEISTKEAHLQKEHHMYETLDTQKNKLKAELDRLKIVNATHLKSIAEKTSEKEALEKLIKDAEEQYKRLQDENQRVMKMRDSFAIQLTRRNAELELLYQKLQIQASTLEKGEVQYRQREEDIRLLKVEIKRLKRERSLLSKNVSNIEELRRELFKVQRELLKEKTRCKALEEEVQTPMNVHRWRKLEGSDPKTFEMIQKIQTLQKRLIQKTSEVVEKELKIQEKERQYVELKTILARQPGPEVAEQLQVYQQAVKEKTRQLKSMASEVNMYRAQVDEHKFELDRVVKELHDLKKKYFEQKKKDMLRRDKEQAMRPVPPPEHIANRPRFTGGGFSLKTPTT</sequence>
<dbReference type="InParanoid" id="F2URE7"/>
<dbReference type="PANTHER" id="PTHR32083">
    <property type="entry name" value="CILIA AND FLAGELLA-ASSOCIATED PROTEIN 58-RELATED"/>
    <property type="match status" value="1"/>
</dbReference>